<dbReference type="OrthoDB" id="258404at2"/>
<keyword evidence="4" id="KW-1185">Reference proteome</keyword>
<evidence type="ECO:0000259" key="2">
    <source>
        <dbReference type="Pfam" id="PF07596"/>
    </source>
</evidence>
<dbReference type="Pfam" id="PF07963">
    <property type="entry name" value="N_methyl"/>
    <property type="match status" value="1"/>
</dbReference>
<dbReference type="InterPro" id="IPR027558">
    <property type="entry name" value="Pre_pil_HX9DG_C"/>
</dbReference>
<dbReference type="NCBIfam" id="TIGR04294">
    <property type="entry name" value="pre_pil_HX9DG"/>
    <property type="match status" value="1"/>
</dbReference>
<feature type="transmembrane region" description="Helical" evidence="1">
    <location>
        <begin position="21"/>
        <end position="39"/>
    </location>
</feature>
<keyword evidence="1" id="KW-1133">Transmembrane helix</keyword>
<sequence>MTVCFRAALRHKRRGFTLIELLVVIAIIAILIALLLPAVQQAREAARRSQCKNNLKQLGLALHNHHATFGHLPSHRDIKEAPVPPAEQSFYRWSMHAMLTPFLDQSIIYNQVDLKSPLIVLAPFPTYNPALSNVVATKVSVFLCPSDPVVQIDPNFGPTNYVASNGSGNIGGRFERHTADDEATDMWGFVDNEDPDGAFYIDSQTKFRDLTDGTSNTVLMSETLKGGGGAAPATLADAKLQPAGLRYRNYVWTTDGSEDKSVDDAWCLDDSKTVERTRGEKWVDGAVSQNGYHHARTPNSKVNDCASRFAAIMSARSLHTSGVNALLGDGAVRFFSDNVDLTTWQRLGSISDGQPIGQF</sequence>
<name>A0A517R6P6_9PLAN</name>
<dbReference type="Proteomes" id="UP000317318">
    <property type="component" value="Chromosome"/>
</dbReference>
<proteinExistence type="predicted"/>
<reference evidence="3 4" key="1">
    <citation type="submission" date="2019-02" db="EMBL/GenBank/DDBJ databases">
        <title>Deep-cultivation of Planctomycetes and their phenomic and genomic characterization uncovers novel biology.</title>
        <authorList>
            <person name="Wiegand S."/>
            <person name="Jogler M."/>
            <person name="Boedeker C."/>
            <person name="Pinto D."/>
            <person name="Vollmers J."/>
            <person name="Rivas-Marin E."/>
            <person name="Kohn T."/>
            <person name="Peeters S.H."/>
            <person name="Heuer A."/>
            <person name="Rast P."/>
            <person name="Oberbeckmann S."/>
            <person name="Bunk B."/>
            <person name="Jeske O."/>
            <person name="Meyerdierks A."/>
            <person name="Storesund J.E."/>
            <person name="Kallscheuer N."/>
            <person name="Luecker S."/>
            <person name="Lage O.M."/>
            <person name="Pohl T."/>
            <person name="Merkel B.J."/>
            <person name="Hornburger P."/>
            <person name="Mueller R.-W."/>
            <person name="Bruemmer F."/>
            <person name="Labrenz M."/>
            <person name="Spormann A.M."/>
            <person name="Op den Camp H."/>
            <person name="Overmann J."/>
            <person name="Amann R."/>
            <person name="Jetten M.S.M."/>
            <person name="Mascher T."/>
            <person name="Medema M.H."/>
            <person name="Devos D.P."/>
            <person name="Kaster A.-K."/>
            <person name="Ovreas L."/>
            <person name="Rohde M."/>
            <person name="Galperin M.Y."/>
            <person name="Jogler C."/>
        </authorList>
    </citation>
    <scope>NUCLEOTIDE SEQUENCE [LARGE SCALE GENOMIC DNA]</scope>
    <source>
        <strain evidence="3 4">Pan189</strain>
    </source>
</reference>
<dbReference type="NCBIfam" id="TIGR02532">
    <property type="entry name" value="IV_pilin_GFxxxE"/>
    <property type="match status" value="1"/>
</dbReference>
<feature type="domain" description="DUF1559" evidence="2">
    <location>
        <begin position="40"/>
        <end position="341"/>
    </location>
</feature>
<accession>A0A517R6P6</accession>
<dbReference type="InterPro" id="IPR045584">
    <property type="entry name" value="Pilin-like"/>
</dbReference>
<dbReference type="InterPro" id="IPR012902">
    <property type="entry name" value="N_methyl_site"/>
</dbReference>
<evidence type="ECO:0000313" key="4">
    <source>
        <dbReference type="Proteomes" id="UP000317318"/>
    </source>
</evidence>
<dbReference type="AlphaFoldDB" id="A0A517R6P6"/>
<dbReference type="Gene3D" id="3.30.700.10">
    <property type="entry name" value="Glycoprotein, Type 4 Pilin"/>
    <property type="match status" value="1"/>
</dbReference>
<keyword evidence="1" id="KW-0472">Membrane</keyword>
<dbReference type="KEGG" id="svp:Pan189_39680"/>
<evidence type="ECO:0000313" key="3">
    <source>
        <dbReference type="EMBL" id="QDT39559.1"/>
    </source>
</evidence>
<dbReference type="EMBL" id="CP036268">
    <property type="protein sequence ID" value="QDT39559.1"/>
    <property type="molecule type" value="Genomic_DNA"/>
</dbReference>
<keyword evidence="1" id="KW-0812">Transmembrane</keyword>
<dbReference type="Pfam" id="PF07596">
    <property type="entry name" value="SBP_bac_10"/>
    <property type="match status" value="1"/>
</dbReference>
<evidence type="ECO:0000256" key="1">
    <source>
        <dbReference type="SAM" id="Phobius"/>
    </source>
</evidence>
<dbReference type="SUPFAM" id="SSF54523">
    <property type="entry name" value="Pili subunits"/>
    <property type="match status" value="1"/>
</dbReference>
<dbReference type="RefSeq" id="WP_145366255.1">
    <property type="nucleotide sequence ID" value="NZ_CP036268.1"/>
</dbReference>
<dbReference type="InterPro" id="IPR011453">
    <property type="entry name" value="DUF1559"/>
</dbReference>
<gene>
    <name evidence="3" type="ORF">Pan189_39680</name>
</gene>
<protein>
    <submittedName>
        <fullName evidence="3">Putative major pilin subunit</fullName>
    </submittedName>
</protein>
<dbReference type="PANTHER" id="PTHR30093">
    <property type="entry name" value="GENERAL SECRETION PATHWAY PROTEIN G"/>
    <property type="match status" value="1"/>
</dbReference>
<organism evidence="3 4">
    <name type="scientific">Stratiformator vulcanicus</name>
    <dbReference type="NCBI Taxonomy" id="2527980"/>
    <lineage>
        <taxon>Bacteria</taxon>
        <taxon>Pseudomonadati</taxon>
        <taxon>Planctomycetota</taxon>
        <taxon>Planctomycetia</taxon>
        <taxon>Planctomycetales</taxon>
        <taxon>Planctomycetaceae</taxon>
        <taxon>Stratiformator</taxon>
    </lineage>
</organism>
<dbReference type="PROSITE" id="PS00409">
    <property type="entry name" value="PROKAR_NTER_METHYL"/>
    <property type="match status" value="1"/>
</dbReference>
<dbReference type="PANTHER" id="PTHR30093:SF2">
    <property type="entry name" value="TYPE II SECRETION SYSTEM PROTEIN H"/>
    <property type="match status" value="1"/>
</dbReference>